<evidence type="ECO:0000313" key="1">
    <source>
        <dbReference type="EMBL" id="WAR08668.1"/>
    </source>
</evidence>
<protein>
    <submittedName>
        <fullName evidence="1">Uncharacterized protein</fullName>
    </submittedName>
</protein>
<proteinExistence type="predicted"/>
<dbReference type="Proteomes" id="UP001164746">
    <property type="component" value="Chromosome 6"/>
</dbReference>
<sequence length="15" mass="1584">MVVQSVTPTPTPPVM</sequence>
<name>A0ABY7EF70_MYAAR</name>
<keyword evidence="2" id="KW-1185">Reference proteome</keyword>
<organism evidence="1 2">
    <name type="scientific">Mya arenaria</name>
    <name type="common">Soft-shell clam</name>
    <dbReference type="NCBI Taxonomy" id="6604"/>
    <lineage>
        <taxon>Eukaryota</taxon>
        <taxon>Metazoa</taxon>
        <taxon>Spiralia</taxon>
        <taxon>Lophotrochozoa</taxon>
        <taxon>Mollusca</taxon>
        <taxon>Bivalvia</taxon>
        <taxon>Autobranchia</taxon>
        <taxon>Heteroconchia</taxon>
        <taxon>Euheterodonta</taxon>
        <taxon>Imparidentia</taxon>
        <taxon>Neoheterodontei</taxon>
        <taxon>Myida</taxon>
        <taxon>Myoidea</taxon>
        <taxon>Myidae</taxon>
        <taxon>Mya</taxon>
    </lineage>
</organism>
<gene>
    <name evidence="1" type="ORF">MAR_018626</name>
</gene>
<dbReference type="EMBL" id="CP111017">
    <property type="protein sequence ID" value="WAR08668.1"/>
    <property type="molecule type" value="Genomic_DNA"/>
</dbReference>
<evidence type="ECO:0000313" key="2">
    <source>
        <dbReference type="Proteomes" id="UP001164746"/>
    </source>
</evidence>
<accession>A0ABY7EF70</accession>
<reference evidence="1" key="1">
    <citation type="submission" date="2022-11" db="EMBL/GenBank/DDBJ databases">
        <title>Centuries of genome instability and evolution in soft-shell clam transmissible cancer (bioRxiv).</title>
        <authorList>
            <person name="Hart S.F.M."/>
            <person name="Yonemitsu M.A."/>
            <person name="Giersch R.M."/>
            <person name="Beal B.F."/>
            <person name="Arriagada G."/>
            <person name="Davis B.W."/>
            <person name="Ostrander E.A."/>
            <person name="Goff S.P."/>
            <person name="Metzger M.J."/>
        </authorList>
    </citation>
    <scope>NUCLEOTIDE SEQUENCE</scope>
    <source>
        <strain evidence="1">MELC-2E11</strain>
        <tissue evidence="1">Siphon/mantle</tissue>
    </source>
</reference>